<dbReference type="InterPro" id="IPR036390">
    <property type="entry name" value="WH_DNA-bd_sf"/>
</dbReference>
<dbReference type="RefSeq" id="WP_344732774.1">
    <property type="nucleotide sequence ID" value="NZ_BAAAZH010000012.1"/>
</dbReference>
<evidence type="ECO:0000313" key="12">
    <source>
        <dbReference type="Proteomes" id="UP001501495"/>
    </source>
</evidence>
<dbReference type="Gene3D" id="1.10.10.10">
    <property type="entry name" value="Winged helix-like DNA-binding domain superfamily/Winged helix DNA-binding domain"/>
    <property type="match status" value="1"/>
</dbReference>
<keyword evidence="4" id="KW-0732">Signal</keyword>
<sequence length="684" mass="72993">MTTTPAAGQSASAWALHQLLDLISRRVVDAGDRLPPERELAASLGVSRSSVREAISALVTLGVLEARHGAGVFVTALEPTGLLAGLAPVMGLIADRHDAAVTRLLAQIEGAAAARAAARGDAAGLAGLEQALSELRMALGEPVPRGSGQEFNKMIARLSEDRFHRAVARLADDPVAEGMIAVLRGAREEHALEAVEVEAHQRLVEAIRRGEPDEARTLASALALAEHPPVGEAAPDRAPTASRLALRGPATTGEAAQAEPFAHPAWFRDAKLGLLVHWGVYTIPGWAPLPDPAVGHRADEVPVHYFAEWYQASAAAPGTPTARHHQQVYGGRPYASFRPAFESAVATWSPDGWADLFAASGARYVVMVAKHHDGYALWPSRVRHPREEGWRSARDVVGELADAVRARGLRYGVFYSSGADWSFGALPPGRPADAATTRPTGSEYARYVEAHWRELITTYRPDGVWNDTGYPAEGDARRMLELYRAEVPDGVVADRFRTSGPGGSVRPERVPGEPWESVRPLGVSFGWNRAETAEWVMSGAELVQLLLEVVAGDGNLLLGVAPDDRGRLPAAQEAALRYLGTWLAEHGDAVFGSRPWGPGEVSTRQGERVWSVVREGVVHLFVEGASPEVEVPGRWLAGCSAQLLDGTPIAVAGSGDGVVLSGLPAGSEESPVRHLIVRTPESND</sequence>
<dbReference type="PANTHER" id="PTHR10030:SF37">
    <property type="entry name" value="ALPHA-L-FUCOSIDASE-RELATED"/>
    <property type="match status" value="1"/>
</dbReference>
<comment type="caution">
    <text evidence="11">The sequence shown here is derived from an EMBL/GenBank/DDBJ whole genome shotgun (WGS) entry which is preliminary data.</text>
</comment>
<keyword evidence="7" id="KW-0238">DNA-binding</keyword>
<dbReference type="InterPro" id="IPR016286">
    <property type="entry name" value="FUC_metazoa-typ"/>
</dbReference>
<dbReference type="InterPro" id="IPR017853">
    <property type="entry name" value="GH"/>
</dbReference>
<dbReference type="InterPro" id="IPR008920">
    <property type="entry name" value="TF_FadR/GntR_C"/>
</dbReference>
<dbReference type="SMART" id="SM00345">
    <property type="entry name" value="HTH_GNTR"/>
    <property type="match status" value="1"/>
</dbReference>
<comment type="similarity">
    <text evidence="2">Belongs to the glycosyl hydrolase 29 family.</text>
</comment>
<dbReference type="EMBL" id="BAAAZH010000012">
    <property type="protein sequence ID" value="GAA4116308.1"/>
    <property type="molecule type" value="Genomic_DNA"/>
</dbReference>
<keyword evidence="12" id="KW-1185">Reference proteome</keyword>
<dbReference type="InterPro" id="IPR057739">
    <property type="entry name" value="Glyco_hydro_29_N"/>
</dbReference>
<keyword evidence="8" id="KW-0804">Transcription</keyword>
<proteinExistence type="inferred from homology"/>
<dbReference type="PANTHER" id="PTHR10030">
    <property type="entry name" value="ALPHA-L-FUCOSIDASE"/>
    <property type="match status" value="1"/>
</dbReference>
<evidence type="ECO:0000256" key="3">
    <source>
        <dbReference type="ARBA" id="ARBA00012662"/>
    </source>
</evidence>
<dbReference type="CDD" id="cd07377">
    <property type="entry name" value="WHTH_GntR"/>
    <property type="match status" value="1"/>
</dbReference>
<evidence type="ECO:0000256" key="4">
    <source>
        <dbReference type="ARBA" id="ARBA00022729"/>
    </source>
</evidence>
<dbReference type="Proteomes" id="UP001501495">
    <property type="component" value="Unassembled WGS sequence"/>
</dbReference>
<protein>
    <recommendedName>
        <fullName evidence="3">alpha-L-fucosidase</fullName>
        <ecNumber evidence="3">3.2.1.51</ecNumber>
    </recommendedName>
</protein>
<dbReference type="InterPro" id="IPR036388">
    <property type="entry name" value="WH-like_DNA-bd_sf"/>
</dbReference>
<dbReference type="InterPro" id="IPR000933">
    <property type="entry name" value="Glyco_hydro_29"/>
</dbReference>
<dbReference type="Gene3D" id="1.20.120.530">
    <property type="entry name" value="GntR ligand-binding domain-like"/>
    <property type="match status" value="1"/>
</dbReference>
<evidence type="ECO:0000259" key="10">
    <source>
        <dbReference type="PROSITE" id="PS50949"/>
    </source>
</evidence>
<dbReference type="SUPFAM" id="SSF48008">
    <property type="entry name" value="GntR ligand-binding domain-like"/>
    <property type="match status" value="1"/>
</dbReference>
<dbReference type="InterPro" id="IPR011711">
    <property type="entry name" value="GntR_C"/>
</dbReference>
<dbReference type="EC" id="3.2.1.51" evidence="3"/>
<name>A0ABP7XH32_9ACTN</name>
<comment type="function">
    <text evidence="1">Alpha-L-fucosidase is responsible for hydrolyzing the alpha-1,6-linked fucose joined to the reducing-end N-acetylglucosamine of the carbohydrate moieties of glycoproteins.</text>
</comment>
<keyword evidence="9" id="KW-0326">Glycosidase</keyword>
<feature type="domain" description="HTH gntR-type" evidence="10">
    <location>
        <begin position="9"/>
        <end position="77"/>
    </location>
</feature>
<dbReference type="PROSITE" id="PS50949">
    <property type="entry name" value="HTH_GNTR"/>
    <property type="match status" value="1"/>
</dbReference>
<gene>
    <name evidence="11" type="ORF">GCM10022215_15880</name>
</gene>
<reference evidence="12" key="1">
    <citation type="journal article" date="2019" name="Int. J. Syst. Evol. Microbiol.">
        <title>The Global Catalogue of Microorganisms (GCM) 10K type strain sequencing project: providing services to taxonomists for standard genome sequencing and annotation.</title>
        <authorList>
            <consortium name="The Broad Institute Genomics Platform"/>
            <consortium name="The Broad Institute Genome Sequencing Center for Infectious Disease"/>
            <person name="Wu L."/>
            <person name="Ma J."/>
        </authorList>
    </citation>
    <scope>NUCLEOTIDE SEQUENCE [LARGE SCALE GENOMIC DNA]</scope>
    <source>
        <strain evidence="12">JCM 16703</strain>
    </source>
</reference>
<dbReference type="SUPFAM" id="SSF46785">
    <property type="entry name" value="Winged helix' DNA-binding domain"/>
    <property type="match status" value="1"/>
</dbReference>
<evidence type="ECO:0000256" key="2">
    <source>
        <dbReference type="ARBA" id="ARBA00007951"/>
    </source>
</evidence>
<dbReference type="SUPFAM" id="SSF51445">
    <property type="entry name" value="(Trans)glycosidases"/>
    <property type="match status" value="1"/>
</dbReference>
<evidence type="ECO:0000256" key="1">
    <source>
        <dbReference type="ARBA" id="ARBA00004071"/>
    </source>
</evidence>
<evidence type="ECO:0000256" key="8">
    <source>
        <dbReference type="ARBA" id="ARBA00023163"/>
    </source>
</evidence>
<dbReference type="PRINTS" id="PR00035">
    <property type="entry name" value="HTHGNTR"/>
</dbReference>
<keyword evidence="6" id="KW-0805">Transcription regulation</keyword>
<dbReference type="Gene3D" id="3.20.20.80">
    <property type="entry name" value="Glycosidases"/>
    <property type="match status" value="1"/>
</dbReference>
<dbReference type="InterPro" id="IPR000524">
    <property type="entry name" value="Tscrpt_reg_HTH_GntR"/>
</dbReference>
<dbReference type="Pfam" id="PF01120">
    <property type="entry name" value="Alpha_L_fucos"/>
    <property type="match status" value="1"/>
</dbReference>
<evidence type="ECO:0000256" key="7">
    <source>
        <dbReference type="ARBA" id="ARBA00023125"/>
    </source>
</evidence>
<organism evidence="11 12">
    <name type="scientific">Nocardioides fonticola</name>
    <dbReference type="NCBI Taxonomy" id="450363"/>
    <lineage>
        <taxon>Bacteria</taxon>
        <taxon>Bacillati</taxon>
        <taxon>Actinomycetota</taxon>
        <taxon>Actinomycetes</taxon>
        <taxon>Propionibacteriales</taxon>
        <taxon>Nocardioidaceae</taxon>
        <taxon>Nocardioides</taxon>
    </lineage>
</organism>
<accession>A0ABP7XH32</accession>
<dbReference type="PRINTS" id="PR00741">
    <property type="entry name" value="GLHYDRLASE29"/>
</dbReference>
<dbReference type="Pfam" id="PF00392">
    <property type="entry name" value="GntR"/>
    <property type="match status" value="1"/>
</dbReference>
<evidence type="ECO:0000256" key="9">
    <source>
        <dbReference type="ARBA" id="ARBA00023295"/>
    </source>
</evidence>
<evidence type="ECO:0000256" key="6">
    <source>
        <dbReference type="ARBA" id="ARBA00023015"/>
    </source>
</evidence>
<dbReference type="SMART" id="SM00812">
    <property type="entry name" value="Alpha_L_fucos"/>
    <property type="match status" value="1"/>
</dbReference>
<evidence type="ECO:0000313" key="11">
    <source>
        <dbReference type="EMBL" id="GAA4116308.1"/>
    </source>
</evidence>
<evidence type="ECO:0000256" key="5">
    <source>
        <dbReference type="ARBA" id="ARBA00022801"/>
    </source>
</evidence>
<dbReference type="SMART" id="SM00895">
    <property type="entry name" value="FCD"/>
    <property type="match status" value="1"/>
</dbReference>
<dbReference type="Pfam" id="PF07729">
    <property type="entry name" value="FCD"/>
    <property type="match status" value="1"/>
</dbReference>
<keyword evidence="5" id="KW-0378">Hydrolase</keyword>